<sequence>MRECFATESQDLDLVQASQSNAEIHVRPGVGARGTSSGEHERRHRIAEETFCFLAVAANDKLYDSASGLKQVSTAAVDYKVLTGCSRKCATKINKYNIVQIRGQILL</sequence>
<organism evidence="1 2">
    <name type="scientific">Scophthalmus maximus</name>
    <name type="common">Turbot</name>
    <name type="synonym">Psetta maxima</name>
    <dbReference type="NCBI Taxonomy" id="52904"/>
    <lineage>
        <taxon>Eukaryota</taxon>
        <taxon>Metazoa</taxon>
        <taxon>Chordata</taxon>
        <taxon>Craniata</taxon>
        <taxon>Vertebrata</taxon>
        <taxon>Euteleostomi</taxon>
        <taxon>Actinopterygii</taxon>
        <taxon>Neopterygii</taxon>
        <taxon>Teleostei</taxon>
        <taxon>Neoteleostei</taxon>
        <taxon>Acanthomorphata</taxon>
        <taxon>Carangaria</taxon>
        <taxon>Pleuronectiformes</taxon>
        <taxon>Pleuronectoidei</taxon>
        <taxon>Scophthalmidae</taxon>
        <taxon>Scophthalmus</taxon>
    </lineage>
</organism>
<evidence type="ECO:0000313" key="2">
    <source>
        <dbReference type="Proteomes" id="UP000438429"/>
    </source>
</evidence>
<dbReference type="Proteomes" id="UP000438429">
    <property type="component" value="Unassembled WGS sequence"/>
</dbReference>
<comment type="caution">
    <text evidence="1">The sequence shown here is derived from an EMBL/GenBank/DDBJ whole genome shotgun (WGS) entry which is preliminary data.</text>
</comment>
<protein>
    <submittedName>
        <fullName evidence="1">Uncharacterized protein</fullName>
    </submittedName>
</protein>
<evidence type="ECO:0000313" key="1">
    <source>
        <dbReference type="EMBL" id="KAF0038851.1"/>
    </source>
</evidence>
<gene>
    <name evidence="1" type="ORF">F2P81_009335</name>
</gene>
<dbReference type="AlphaFoldDB" id="A0A6A4T6V4"/>
<accession>A0A6A4T6V4</accession>
<name>A0A6A4T6V4_SCOMX</name>
<reference evidence="1 2" key="1">
    <citation type="submission" date="2019-06" db="EMBL/GenBank/DDBJ databases">
        <title>Draft genomes of female and male turbot (Scophthalmus maximus).</title>
        <authorList>
            <person name="Xu H."/>
            <person name="Xu X.-W."/>
            <person name="Shao C."/>
            <person name="Chen S."/>
        </authorList>
    </citation>
    <scope>NUCLEOTIDE SEQUENCE [LARGE SCALE GENOMIC DNA]</scope>
    <source>
        <strain evidence="1">Ysfricsl-2016a</strain>
        <tissue evidence="1">Blood</tissue>
    </source>
</reference>
<proteinExistence type="predicted"/>
<dbReference type="EMBL" id="VEVO01000008">
    <property type="protein sequence ID" value="KAF0038851.1"/>
    <property type="molecule type" value="Genomic_DNA"/>
</dbReference>